<evidence type="ECO:0000313" key="2">
    <source>
        <dbReference type="EMBL" id="CAB4345265.1"/>
    </source>
</evidence>
<dbReference type="GO" id="GO:0071949">
    <property type="term" value="F:FAD binding"/>
    <property type="evidence" value="ECO:0007669"/>
    <property type="project" value="InterPro"/>
</dbReference>
<dbReference type="SUPFAM" id="SSF51905">
    <property type="entry name" value="FAD/NAD(P)-binding domain"/>
    <property type="match status" value="1"/>
</dbReference>
<dbReference type="InterPro" id="IPR050407">
    <property type="entry name" value="Geranylgeranyl_reductase"/>
</dbReference>
<dbReference type="InterPro" id="IPR002938">
    <property type="entry name" value="FAD-bd"/>
</dbReference>
<dbReference type="Pfam" id="PF01494">
    <property type="entry name" value="FAD_binding_3"/>
    <property type="match status" value="1"/>
</dbReference>
<dbReference type="EMBL" id="CAESAO010000095">
    <property type="protein sequence ID" value="CAB4345265.1"/>
    <property type="molecule type" value="Genomic_DNA"/>
</dbReference>
<sequence>MTVRATSRGAQRTSLEGTRAEVLICGASFAGLAAARELAGSGASVLVIDRYEIGERQTSACACPTPWLEALGLADSIKQELPYMSFSTPHGSARYRLPWSWSSFDYRKLCELLWDQCGDARFETAKVESVGNRRADGLVEVMTDRGVILAPLVVDALGWRRVLSSPHYQPPEAPLSRGLEVHPEHDGSGDALDIWIERSIVRRGYGWRVPAADEARIGVGSYDPNEHVKQSTVELAERLDRDAVGYQGNWFPHRLREATEGGIFFAGDSAGHCFPLSGEGIRTAFYFGIACGRELRAVIDGRSDRAAALAAYERFNSAHKRPFAIALALQRLIPALPPRLLTALLSLIGRQAIVDRAFGWYLDQASPQFATPDALHSTAGAVGDARVFAGASR</sequence>
<evidence type="ECO:0000259" key="1">
    <source>
        <dbReference type="Pfam" id="PF01494"/>
    </source>
</evidence>
<protein>
    <submittedName>
        <fullName evidence="2">Unannotated protein</fullName>
    </submittedName>
</protein>
<dbReference type="PANTHER" id="PTHR42685:SF21">
    <property type="entry name" value="DEHYDROGENASE (FLAVOPROTEIN)-LIKE PROTEIN"/>
    <property type="match status" value="1"/>
</dbReference>
<name>A0A6J5ZT90_9ZZZZ</name>
<accession>A0A6J5ZT90</accession>
<feature type="domain" description="FAD-binding" evidence="1">
    <location>
        <begin position="20"/>
        <end position="77"/>
    </location>
</feature>
<organism evidence="2">
    <name type="scientific">freshwater metagenome</name>
    <dbReference type="NCBI Taxonomy" id="449393"/>
    <lineage>
        <taxon>unclassified sequences</taxon>
        <taxon>metagenomes</taxon>
        <taxon>ecological metagenomes</taxon>
    </lineage>
</organism>
<reference evidence="2" key="1">
    <citation type="submission" date="2020-05" db="EMBL/GenBank/DDBJ databases">
        <authorList>
            <person name="Chiriac C."/>
            <person name="Salcher M."/>
            <person name="Ghai R."/>
            <person name="Kavagutti S V."/>
        </authorList>
    </citation>
    <scope>NUCLEOTIDE SEQUENCE</scope>
</reference>
<dbReference type="InterPro" id="IPR036188">
    <property type="entry name" value="FAD/NAD-bd_sf"/>
</dbReference>
<gene>
    <name evidence="2" type="ORF">UFOPK3522_01073</name>
</gene>
<dbReference type="Gene3D" id="3.50.50.60">
    <property type="entry name" value="FAD/NAD(P)-binding domain"/>
    <property type="match status" value="1"/>
</dbReference>
<dbReference type="AlphaFoldDB" id="A0A6J5ZT90"/>
<dbReference type="PANTHER" id="PTHR42685">
    <property type="entry name" value="GERANYLGERANYL DIPHOSPHATE REDUCTASE"/>
    <property type="match status" value="1"/>
</dbReference>
<dbReference type="PRINTS" id="PR00420">
    <property type="entry name" value="RNGMNOXGNASE"/>
</dbReference>
<proteinExistence type="predicted"/>